<dbReference type="OrthoDB" id="9861960at2"/>
<dbReference type="InterPro" id="IPR021638">
    <property type="entry name" value="DUF3244"/>
</dbReference>
<dbReference type="EMBL" id="RCXO01000053">
    <property type="protein sequence ID" value="RYT73164.1"/>
    <property type="molecule type" value="Genomic_DNA"/>
</dbReference>
<reference evidence="1 2" key="1">
    <citation type="journal article" date="2019" name="Science, e1252229">
        <title>Invertible promoters mediate bacterial phase variation, antibiotic resistance, and host adaptation in the gut.</title>
        <authorList>
            <person name="Jiang X."/>
            <person name="Hall A.B."/>
            <person name="Arthur T.D."/>
            <person name="Plichta D.R."/>
            <person name="Covington C.T."/>
            <person name="Poyet M."/>
            <person name="Crothers J."/>
            <person name="Moses P.L."/>
            <person name="Tolonen A.C."/>
            <person name="Vlamakis H."/>
            <person name="Alm E.J."/>
            <person name="Xavier R.J."/>
        </authorList>
    </citation>
    <scope>NUCLEOTIDE SEQUENCE [LARGE SCALE GENOMIC DNA]</scope>
    <source>
        <strain evidence="2">bf_0095</strain>
    </source>
</reference>
<name>A0A4Q5GWL9_9BACE</name>
<gene>
    <name evidence="1" type="ORF">EAJ06_23230</name>
</gene>
<keyword evidence="2" id="KW-1185">Reference proteome</keyword>
<accession>A0A4Q5GWL9</accession>
<sequence>MKNAILFFIILATLCCNTEIYSQTSPVDDFSKFSKQDIPLKEDDTDFDEGIARTPARQSAATAFLYGNCVYVNFACPVNDVKIAIIDKSTGKYIYAENHNQPDIIIDINTKNKGEYQIMINSIYFFLWGEFSIDQ</sequence>
<dbReference type="Gene3D" id="2.60.40.3080">
    <property type="match status" value="1"/>
</dbReference>
<evidence type="ECO:0000313" key="2">
    <source>
        <dbReference type="Proteomes" id="UP000291191"/>
    </source>
</evidence>
<protein>
    <submittedName>
        <fullName evidence="1">DUF3244 domain-containing protein</fullName>
    </submittedName>
</protein>
<dbReference type="Pfam" id="PF11589">
    <property type="entry name" value="DUF3244"/>
    <property type="match status" value="1"/>
</dbReference>
<organism evidence="1 2">
    <name type="scientific">Bacteroides intestinalis</name>
    <dbReference type="NCBI Taxonomy" id="329854"/>
    <lineage>
        <taxon>Bacteria</taxon>
        <taxon>Pseudomonadati</taxon>
        <taxon>Bacteroidota</taxon>
        <taxon>Bacteroidia</taxon>
        <taxon>Bacteroidales</taxon>
        <taxon>Bacteroidaceae</taxon>
        <taxon>Bacteroides</taxon>
    </lineage>
</organism>
<evidence type="ECO:0000313" key="1">
    <source>
        <dbReference type="EMBL" id="RYT73164.1"/>
    </source>
</evidence>
<dbReference type="AlphaFoldDB" id="A0A4Q5GWL9"/>
<proteinExistence type="predicted"/>
<dbReference type="Proteomes" id="UP000291191">
    <property type="component" value="Unassembled WGS sequence"/>
</dbReference>
<dbReference type="RefSeq" id="WP_118217066.1">
    <property type="nucleotide sequence ID" value="NZ_JAQDHL010000002.1"/>
</dbReference>
<comment type="caution">
    <text evidence="1">The sequence shown here is derived from an EMBL/GenBank/DDBJ whole genome shotgun (WGS) entry which is preliminary data.</text>
</comment>